<reference evidence="1 2" key="1">
    <citation type="submission" date="2018-06" db="EMBL/GenBank/DDBJ databases">
        <title>The draft genome sequences of strains SCU63 and S1.</title>
        <authorList>
            <person name="Gan L."/>
        </authorList>
    </citation>
    <scope>NUCLEOTIDE SEQUENCE [LARGE SCALE GENOMIC DNA]</scope>
    <source>
        <strain evidence="1 2">SCU63</strain>
    </source>
</reference>
<evidence type="ECO:0008006" key="3">
    <source>
        <dbReference type="Google" id="ProtNLM"/>
    </source>
</evidence>
<accession>A0A365L8F4</accession>
<protein>
    <recommendedName>
        <fullName evidence="3">DUF1259 domain-containing protein</fullName>
    </recommendedName>
</protein>
<sequence length="134" mass="15184">MENLEAALKSEVEKVGSLFHAETDYQSGKVIVKKNRTLEISMYSNCFTCTLDHDISFEDFSATGTAFNKAEIMLLPEEYPAFTYALSNHSIPFPPHFRQWLNVNPHLISICLETTESPEHFANRLSTALNVLEV</sequence>
<dbReference type="AlphaFoldDB" id="A0A365L8F4"/>
<evidence type="ECO:0000313" key="1">
    <source>
        <dbReference type="EMBL" id="RAZ81391.1"/>
    </source>
</evidence>
<organism evidence="1 2">
    <name type="scientific">Planococcus halotolerans</name>
    <dbReference type="NCBI Taxonomy" id="2233542"/>
    <lineage>
        <taxon>Bacteria</taxon>
        <taxon>Bacillati</taxon>
        <taxon>Bacillota</taxon>
        <taxon>Bacilli</taxon>
        <taxon>Bacillales</taxon>
        <taxon>Caryophanaceae</taxon>
        <taxon>Planococcus</taxon>
    </lineage>
</organism>
<keyword evidence="2" id="KW-1185">Reference proteome</keyword>
<comment type="caution">
    <text evidence="1">The sequence shown here is derived from an EMBL/GenBank/DDBJ whole genome shotgun (WGS) entry which is preliminary data.</text>
</comment>
<proteinExistence type="predicted"/>
<dbReference type="RefSeq" id="WP_112221914.1">
    <property type="nucleotide sequence ID" value="NZ_CP196859.1"/>
</dbReference>
<dbReference type="Proteomes" id="UP000251002">
    <property type="component" value="Unassembled WGS sequence"/>
</dbReference>
<dbReference type="EMBL" id="QLZR01000001">
    <property type="protein sequence ID" value="RAZ81391.1"/>
    <property type="molecule type" value="Genomic_DNA"/>
</dbReference>
<name>A0A365L8F4_9BACL</name>
<gene>
    <name evidence="1" type="ORF">DP120_03675</name>
</gene>
<evidence type="ECO:0000313" key="2">
    <source>
        <dbReference type="Proteomes" id="UP000251002"/>
    </source>
</evidence>